<sequence length="119" mass="13802">MPRPRKRRRVCGMPDYKTFGPLNGTDDDKETIFLTVEEYEVIRLIDLEGLEQEECAQRMDVARSTVQRMYVDAKKKVADSLVNGKKLRIEGGDYILCDMNYGNCSPCFRGRHRHGRNND</sequence>
<keyword evidence="3" id="KW-0238">DNA-binding</keyword>
<evidence type="ECO:0000256" key="1">
    <source>
        <dbReference type="ARBA" id="ARBA00009350"/>
    </source>
</evidence>
<dbReference type="Pfam" id="PF02001">
    <property type="entry name" value="DUF134"/>
    <property type="match status" value="1"/>
</dbReference>
<evidence type="ECO:0000313" key="4">
    <source>
        <dbReference type="Proteomes" id="UP000184389"/>
    </source>
</evidence>
<dbReference type="GO" id="GO:0003677">
    <property type="term" value="F:DNA binding"/>
    <property type="evidence" value="ECO:0007669"/>
    <property type="project" value="UniProtKB-KW"/>
</dbReference>
<accession>A0A1M5X8W0</accession>
<dbReference type="RefSeq" id="WP_072744237.1">
    <property type="nucleotide sequence ID" value="NZ_FQXR01000006.1"/>
</dbReference>
<protein>
    <recommendedName>
        <fullName evidence="2">UPF0251 protein SAMN02745180_01572</fullName>
    </recommendedName>
</protein>
<organism evidence="3 4">
    <name type="scientific">Sporanaerobacter acetigenes DSM 13106</name>
    <dbReference type="NCBI Taxonomy" id="1123281"/>
    <lineage>
        <taxon>Bacteria</taxon>
        <taxon>Bacillati</taxon>
        <taxon>Bacillota</taxon>
        <taxon>Tissierellia</taxon>
        <taxon>Tissierellales</taxon>
        <taxon>Sporanaerobacteraceae</taxon>
        <taxon>Sporanaerobacter</taxon>
    </lineage>
</organism>
<dbReference type="AlphaFoldDB" id="A0A1M5X8W0"/>
<dbReference type="SUPFAM" id="SSF88659">
    <property type="entry name" value="Sigma3 and sigma4 domains of RNA polymerase sigma factors"/>
    <property type="match status" value="1"/>
</dbReference>
<proteinExistence type="inferred from homology"/>
<keyword evidence="4" id="KW-1185">Reference proteome</keyword>
<dbReference type="InterPro" id="IPR036388">
    <property type="entry name" value="WH-like_DNA-bd_sf"/>
</dbReference>
<dbReference type="InterPro" id="IPR013324">
    <property type="entry name" value="RNA_pol_sigma_r3/r4-like"/>
</dbReference>
<evidence type="ECO:0000313" key="3">
    <source>
        <dbReference type="EMBL" id="SHH96265.1"/>
    </source>
</evidence>
<dbReference type="PANTHER" id="PTHR37478">
    <property type="match status" value="1"/>
</dbReference>
<dbReference type="STRING" id="1123281.SAMN02745180_01572"/>
<comment type="similarity">
    <text evidence="1 2">Belongs to the UPF0251 family.</text>
</comment>
<evidence type="ECO:0000256" key="2">
    <source>
        <dbReference type="HAMAP-Rule" id="MF_00674"/>
    </source>
</evidence>
<dbReference type="HAMAP" id="MF_00674">
    <property type="entry name" value="UPF0251"/>
    <property type="match status" value="1"/>
</dbReference>
<dbReference type="InterPro" id="IPR002852">
    <property type="entry name" value="UPF0251"/>
</dbReference>
<dbReference type="OrthoDB" id="280278at2"/>
<gene>
    <name evidence="3" type="ORF">SAMN02745180_01572</name>
</gene>
<dbReference type="Proteomes" id="UP000184389">
    <property type="component" value="Unassembled WGS sequence"/>
</dbReference>
<dbReference type="PANTHER" id="PTHR37478:SF2">
    <property type="entry name" value="UPF0251 PROTEIN TK0562"/>
    <property type="match status" value="1"/>
</dbReference>
<dbReference type="EMBL" id="FQXR01000006">
    <property type="protein sequence ID" value="SHH96265.1"/>
    <property type="molecule type" value="Genomic_DNA"/>
</dbReference>
<dbReference type="Gene3D" id="1.10.10.10">
    <property type="entry name" value="Winged helix-like DNA-binding domain superfamily/Winged helix DNA-binding domain"/>
    <property type="match status" value="1"/>
</dbReference>
<reference evidence="3 4" key="1">
    <citation type="submission" date="2016-11" db="EMBL/GenBank/DDBJ databases">
        <authorList>
            <person name="Jaros S."/>
            <person name="Januszkiewicz K."/>
            <person name="Wedrychowicz H."/>
        </authorList>
    </citation>
    <scope>NUCLEOTIDE SEQUENCE [LARGE SCALE GENOMIC DNA]</scope>
    <source>
        <strain evidence="3 4">DSM 13106</strain>
    </source>
</reference>
<name>A0A1M5X8W0_9FIRM</name>